<feature type="compositionally biased region" description="Low complexity" evidence="1">
    <location>
        <begin position="223"/>
        <end position="241"/>
    </location>
</feature>
<sequence>MFHSDRCLRWGHSPLLSNIWSSPCPLSFRLNVAPALHLHCRFVLSVAAMVAFLILLLLNPSMMLPLLLPVVLSVLFTIVFSLLLRFSVHPDLILPLQPPLQAAVWIAFWEAFDGTFSFTDVLFANALNFRAFSFHKRLTVNIVAKILHRNDAHNSSRLTDSKIHPSYSYFPSRIQSSAVHANLGSNPHSKEFSQWRQQAPTKSPLQQHHTTARRGHTPAAHGQSSSSPSLLSLACSLQQKLTTRQRRAKGKRHKSHNHMHSKQRRQPCSKITHTDLQTRSETAIPKQKKK</sequence>
<keyword evidence="2" id="KW-0472">Membrane</keyword>
<feature type="transmembrane region" description="Helical" evidence="2">
    <location>
        <begin position="36"/>
        <end position="58"/>
    </location>
</feature>
<feature type="transmembrane region" description="Helical" evidence="2">
    <location>
        <begin position="104"/>
        <end position="127"/>
    </location>
</feature>
<feature type="compositionally biased region" description="Basic residues" evidence="1">
    <location>
        <begin position="243"/>
        <end position="267"/>
    </location>
</feature>
<evidence type="ECO:0000256" key="2">
    <source>
        <dbReference type="SAM" id="Phobius"/>
    </source>
</evidence>
<keyword evidence="2" id="KW-0812">Transmembrane</keyword>
<organism evidence="3 4">
    <name type="scientific">Trypanosoma cruzi marinkellei</name>
    <dbReference type="NCBI Taxonomy" id="85056"/>
    <lineage>
        <taxon>Eukaryota</taxon>
        <taxon>Discoba</taxon>
        <taxon>Euglenozoa</taxon>
        <taxon>Kinetoplastea</taxon>
        <taxon>Metakinetoplastina</taxon>
        <taxon>Trypanosomatida</taxon>
        <taxon>Trypanosomatidae</taxon>
        <taxon>Trypanosoma</taxon>
        <taxon>Schizotrypanum</taxon>
    </lineage>
</organism>
<keyword evidence="2" id="KW-1133">Transmembrane helix</keyword>
<dbReference type="AlphaFoldDB" id="K2MK01"/>
<feature type="transmembrane region" description="Helical" evidence="2">
    <location>
        <begin position="65"/>
        <end position="84"/>
    </location>
</feature>
<evidence type="ECO:0000313" key="4">
    <source>
        <dbReference type="Proteomes" id="UP000007350"/>
    </source>
</evidence>
<dbReference type="EMBL" id="AHKC01022714">
    <property type="protein sequence ID" value="EKF26019.1"/>
    <property type="molecule type" value="Genomic_DNA"/>
</dbReference>
<keyword evidence="4" id="KW-1185">Reference proteome</keyword>
<reference evidence="3 4" key="1">
    <citation type="journal article" date="2012" name="BMC Genomics">
        <title>Comparative genomic analysis of human infective Trypanosoma cruzi lineages with the bat-restricted subspecies T. cruzi marinkellei.</title>
        <authorList>
            <person name="Franzen O."/>
            <person name="Talavera-Lopez C."/>
            <person name="Ochaya S."/>
            <person name="Butler C.E."/>
            <person name="Messenger L.A."/>
            <person name="Lewis M.D."/>
            <person name="Llewellyn M.S."/>
            <person name="Marinkelle C.J."/>
            <person name="Tyler K.M."/>
            <person name="Miles M.A."/>
            <person name="Andersson B."/>
        </authorList>
    </citation>
    <scope>NUCLEOTIDE SEQUENCE [LARGE SCALE GENOMIC DNA]</scope>
    <source>
        <strain evidence="3 4">B7</strain>
    </source>
</reference>
<accession>K2MK01</accession>
<comment type="caution">
    <text evidence="3">The sequence shown here is derived from an EMBL/GenBank/DDBJ whole genome shotgun (WGS) entry which is preliminary data.</text>
</comment>
<evidence type="ECO:0000313" key="3">
    <source>
        <dbReference type="EMBL" id="EKF26019.1"/>
    </source>
</evidence>
<evidence type="ECO:0000256" key="1">
    <source>
        <dbReference type="SAM" id="MobiDB-lite"/>
    </source>
</evidence>
<feature type="region of interest" description="Disordered" evidence="1">
    <location>
        <begin position="181"/>
        <end position="290"/>
    </location>
</feature>
<dbReference type="Proteomes" id="UP000007350">
    <property type="component" value="Unassembled WGS sequence"/>
</dbReference>
<feature type="compositionally biased region" description="Polar residues" evidence="1">
    <location>
        <begin position="194"/>
        <end position="209"/>
    </location>
</feature>
<gene>
    <name evidence="3" type="ORF">MOQ_010308</name>
</gene>
<name>K2MK01_TRYCR</name>
<proteinExistence type="predicted"/>
<protein>
    <submittedName>
        <fullName evidence="3">Uncharacterized protein</fullName>
    </submittedName>
</protein>